<dbReference type="InterPro" id="IPR001460">
    <property type="entry name" value="PCN-bd_Tpept"/>
</dbReference>
<dbReference type="InterPro" id="IPR005311">
    <property type="entry name" value="PBP_dimer"/>
</dbReference>
<keyword evidence="9" id="KW-0573">Peptidoglycan synthesis</keyword>
<evidence type="ECO:0000256" key="3">
    <source>
        <dbReference type="ARBA" id="ARBA00022475"/>
    </source>
</evidence>
<comment type="caution">
    <text evidence="17">The sequence shown here is derived from an EMBL/GenBank/DDBJ whole genome shotgun (WGS) entry which is preliminary data.</text>
</comment>
<dbReference type="Gene3D" id="1.10.10.1230">
    <property type="entry name" value="Penicillin-binding protein, N-terminal non-catalytic domain, head sub-domain"/>
    <property type="match status" value="1"/>
</dbReference>
<evidence type="ECO:0000256" key="11">
    <source>
        <dbReference type="ARBA" id="ARBA00023136"/>
    </source>
</evidence>
<dbReference type="GO" id="GO:0006508">
    <property type="term" value="P:proteolysis"/>
    <property type="evidence" value="ECO:0007669"/>
    <property type="project" value="UniProtKB-KW"/>
</dbReference>
<dbReference type="Pfam" id="PF03717">
    <property type="entry name" value="PBP_dimer"/>
    <property type="match status" value="1"/>
</dbReference>
<name>A0A0M1VUC8_FUSVC</name>
<dbReference type="InterPro" id="IPR036138">
    <property type="entry name" value="PBP_dimer_sf"/>
</dbReference>
<evidence type="ECO:0000256" key="5">
    <source>
        <dbReference type="ARBA" id="ARBA00022670"/>
    </source>
</evidence>
<feature type="region of interest" description="Disordered" evidence="13">
    <location>
        <begin position="607"/>
        <end position="659"/>
    </location>
</feature>
<evidence type="ECO:0000256" key="12">
    <source>
        <dbReference type="ARBA" id="ARBA00023316"/>
    </source>
</evidence>
<dbReference type="RefSeq" id="WP_005912984.1">
    <property type="nucleotide sequence ID" value="NZ_KQ235737.1"/>
</dbReference>
<dbReference type="SUPFAM" id="SSF56601">
    <property type="entry name" value="beta-lactamase/transpeptidase-like"/>
    <property type="match status" value="1"/>
</dbReference>
<dbReference type="Gene3D" id="3.90.1310.10">
    <property type="entry name" value="Penicillin-binding protein 2a (Domain 2)"/>
    <property type="match status" value="2"/>
</dbReference>
<evidence type="ECO:0000256" key="14">
    <source>
        <dbReference type="SAM" id="Phobius"/>
    </source>
</evidence>
<dbReference type="GO" id="GO:0071972">
    <property type="term" value="F:peptidoglycan L,D-transpeptidase activity"/>
    <property type="evidence" value="ECO:0007669"/>
    <property type="project" value="TreeGrafter"/>
</dbReference>
<sequence>MKLNRYKNNDVILGDKRNSREIVFKIIVFLCFLILFLRLLYLQVLQGNEFSYLAERNQYKLVKIDSPRGKIFDSKNRLVVTNGTGYRLIYSLGREENEEYIKEIAKLTDKTEEVVRKRIKYGEIFPYTKDNVLFEDLDEEKAHRIIEIVNNYPYLEVQVYSKRKYLYDTVASHTIGYVKKISEKEYEALKEEGYTPRDMIGKLGIEKTYDDILRGRNGFKYIEVNALNKIEREVEKVKSPIVGKNLYMGINMELQQYMEEEFEKDGRSGSFVALNPKTGEIITIVSYPTYSLNTFSSQISPEEWNSISNDPRKILTNKTIAGEYPPGSTFKMMSAIAFLKSGIDPKLKYNDYTGYYQIGNWKWRAWKRGGHGATDMKKSLVESANTYYYKFSDQIGYAPIVKTARDFGLGDVSGIDVPGEKKGIIPDPDWKKKRTKTVWYRGDTILLSIGQGFTLVTPIQLAKAYTFLANKGWAYEPHVVSKIEDLQTGKIEMISTKKTVLEDYPESYYDIINDALIATVDQNNGTTRIMRNPYVKVAAKSGSAQNPHSKLTHAWVAGYFPADKEPEVVFVCLLEGAGGGGLMAGGMAKRFLDKYLEVEKGIVPVQNTPYTEPKTTNSTIQTNGNQENENSGEGIGEEREDEERETGETSAIEGEGEQN</sequence>
<dbReference type="AlphaFoldDB" id="A0A0M1VUC8"/>
<dbReference type="GO" id="GO:0005886">
    <property type="term" value="C:plasma membrane"/>
    <property type="evidence" value="ECO:0007669"/>
    <property type="project" value="UniProtKB-SubCell"/>
</dbReference>
<dbReference type="SUPFAM" id="SSF56519">
    <property type="entry name" value="Penicillin binding protein dimerisation domain"/>
    <property type="match status" value="1"/>
</dbReference>
<dbReference type="GO" id="GO:0009002">
    <property type="term" value="F:serine-type D-Ala-D-Ala carboxypeptidase activity"/>
    <property type="evidence" value="ECO:0007669"/>
    <property type="project" value="InterPro"/>
</dbReference>
<dbReference type="GO" id="GO:0008658">
    <property type="term" value="F:penicillin binding"/>
    <property type="evidence" value="ECO:0007669"/>
    <property type="project" value="InterPro"/>
</dbReference>
<evidence type="ECO:0000259" key="16">
    <source>
        <dbReference type="Pfam" id="PF03717"/>
    </source>
</evidence>
<keyword evidence="11 14" id="KW-0472">Membrane</keyword>
<keyword evidence="3" id="KW-1003">Cell membrane</keyword>
<keyword evidence="4" id="KW-0997">Cell inner membrane</keyword>
<dbReference type="GO" id="GO:0071555">
    <property type="term" value="P:cell wall organization"/>
    <property type="evidence" value="ECO:0007669"/>
    <property type="project" value="UniProtKB-KW"/>
</dbReference>
<keyword evidence="6 14" id="KW-0812">Transmembrane</keyword>
<keyword evidence="7" id="KW-0378">Hydrolase</keyword>
<dbReference type="EMBL" id="ACDE02000019">
    <property type="protein sequence ID" value="EEO40068.1"/>
    <property type="molecule type" value="Genomic_DNA"/>
</dbReference>
<evidence type="ECO:0000256" key="8">
    <source>
        <dbReference type="ARBA" id="ARBA00022960"/>
    </source>
</evidence>
<gene>
    <name evidence="17" type="ORF">FSCG_00781</name>
</gene>
<comment type="subcellular location">
    <subcellularLocation>
        <location evidence="2">Cell membrane</location>
    </subcellularLocation>
    <subcellularLocation>
        <location evidence="1">Membrane</location>
        <topology evidence="1">Single-pass membrane protein</topology>
    </subcellularLocation>
</comment>
<dbReference type="eggNOG" id="COG0768">
    <property type="taxonomic scope" value="Bacteria"/>
</dbReference>
<evidence type="ECO:0000256" key="2">
    <source>
        <dbReference type="ARBA" id="ARBA00004236"/>
    </source>
</evidence>
<evidence type="ECO:0000256" key="4">
    <source>
        <dbReference type="ARBA" id="ARBA00022519"/>
    </source>
</evidence>
<reference evidence="17 18" key="1">
    <citation type="submission" date="2011-10" db="EMBL/GenBank/DDBJ databases">
        <title>The Genome Sequence of Fusobacterium sp. 4_1_13.</title>
        <authorList>
            <consortium name="The Broad Institute Genome Sequencing Platform"/>
            <person name="Earl A."/>
            <person name="Ward D."/>
            <person name="Feldgarden M."/>
            <person name="Gevers D."/>
            <person name="Strauss J."/>
            <person name="Ambrose C."/>
            <person name="Allen-Vercoe E."/>
            <person name="Young S.K."/>
            <person name="Zeng Q."/>
            <person name="Gargeya S."/>
            <person name="Fitzgerald M."/>
            <person name="Haas B."/>
            <person name="Abouelleil A."/>
            <person name="Alvarado L."/>
            <person name="Arachchi H.M."/>
            <person name="Berlin A."/>
            <person name="Brown A."/>
            <person name="Chapman S.B."/>
            <person name="Chen Z."/>
            <person name="Dunbar C."/>
            <person name="Freedman E."/>
            <person name="Gearin G."/>
            <person name="Goldberg J."/>
            <person name="Griggs A."/>
            <person name="Gujja S."/>
            <person name="Heiman D."/>
            <person name="Howarth C."/>
            <person name="Larson L."/>
            <person name="Lui A."/>
            <person name="MacDonald P.J."/>
            <person name="Montmayeur A."/>
            <person name="Murphy C."/>
            <person name="Neiman D."/>
            <person name="Pearson M."/>
            <person name="Priest M."/>
            <person name="Roberts A."/>
            <person name="Saif S."/>
            <person name="Shea T."/>
            <person name="Shenoy N."/>
            <person name="Sisk P."/>
            <person name="Stolte C."/>
            <person name="Sykes S."/>
            <person name="Wortman J."/>
            <person name="Nusbaum C."/>
            <person name="Birren B."/>
        </authorList>
    </citation>
    <scope>NUCLEOTIDE SEQUENCE [LARGE SCALE GENOMIC DNA]</scope>
    <source>
        <strain evidence="17 18">4_1_13</strain>
    </source>
</reference>
<dbReference type="InterPro" id="IPR012338">
    <property type="entry name" value="Beta-lactam/transpept-like"/>
</dbReference>
<evidence type="ECO:0000259" key="15">
    <source>
        <dbReference type="Pfam" id="PF00905"/>
    </source>
</evidence>
<dbReference type="GO" id="GO:0009252">
    <property type="term" value="P:peptidoglycan biosynthetic process"/>
    <property type="evidence" value="ECO:0007669"/>
    <property type="project" value="UniProtKB-KW"/>
</dbReference>
<dbReference type="GO" id="GO:0008360">
    <property type="term" value="P:regulation of cell shape"/>
    <property type="evidence" value="ECO:0007669"/>
    <property type="project" value="UniProtKB-KW"/>
</dbReference>
<feature type="compositionally biased region" description="Polar residues" evidence="13">
    <location>
        <begin position="607"/>
        <end position="622"/>
    </location>
</feature>
<dbReference type="InterPro" id="IPR017790">
    <property type="entry name" value="Penicillin-binding_protein_2"/>
</dbReference>
<feature type="domain" description="Penicillin-binding protein transpeptidase" evidence="15">
    <location>
        <begin position="269"/>
        <end position="590"/>
    </location>
</feature>
<keyword evidence="5" id="KW-0645">Protease</keyword>
<evidence type="ECO:0000256" key="6">
    <source>
        <dbReference type="ARBA" id="ARBA00022692"/>
    </source>
</evidence>
<evidence type="ECO:0000313" key="18">
    <source>
        <dbReference type="Proteomes" id="UP000004925"/>
    </source>
</evidence>
<dbReference type="PANTHER" id="PTHR30627:SF2">
    <property type="entry name" value="PEPTIDOGLYCAN D,D-TRANSPEPTIDASE MRDA"/>
    <property type="match status" value="1"/>
</dbReference>
<evidence type="ECO:0000313" key="17">
    <source>
        <dbReference type="EMBL" id="EEO40068.1"/>
    </source>
</evidence>
<dbReference type="PANTHER" id="PTHR30627">
    <property type="entry name" value="PEPTIDOGLYCAN D,D-TRANSPEPTIDASE"/>
    <property type="match status" value="1"/>
</dbReference>
<proteinExistence type="predicted"/>
<feature type="domain" description="Penicillin-binding protein dimerisation" evidence="16">
    <location>
        <begin position="64"/>
        <end position="234"/>
    </location>
</feature>
<organism evidence="17 18">
    <name type="scientific">Fusobacterium vincentii 4_1_13</name>
    <dbReference type="NCBI Taxonomy" id="469606"/>
    <lineage>
        <taxon>Bacteria</taxon>
        <taxon>Fusobacteriati</taxon>
        <taxon>Fusobacteriota</taxon>
        <taxon>Fusobacteriia</taxon>
        <taxon>Fusobacteriales</taxon>
        <taxon>Fusobacteriaceae</taxon>
        <taxon>Fusobacterium</taxon>
    </lineage>
</organism>
<evidence type="ECO:0000256" key="9">
    <source>
        <dbReference type="ARBA" id="ARBA00022984"/>
    </source>
</evidence>
<keyword evidence="8" id="KW-0133">Cell shape</keyword>
<dbReference type="InterPro" id="IPR050515">
    <property type="entry name" value="Beta-lactam/transpept"/>
</dbReference>
<keyword evidence="12" id="KW-0961">Cell wall biogenesis/degradation</keyword>
<evidence type="ECO:0000256" key="7">
    <source>
        <dbReference type="ARBA" id="ARBA00022801"/>
    </source>
</evidence>
<dbReference type="HOGENOM" id="CLU_009289_1_2_0"/>
<keyword evidence="10 14" id="KW-1133">Transmembrane helix</keyword>
<feature type="compositionally biased region" description="Low complexity" evidence="13">
    <location>
        <begin position="623"/>
        <end position="632"/>
    </location>
</feature>
<dbReference type="Proteomes" id="UP000004925">
    <property type="component" value="Unassembled WGS sequence"/>
</dbReference>
<evidence type="ECO:0000256" key="1">
    <source>
        <dbReference type="ARBA" id="ARBA00004167"/>
    </source>
</evidence>
<dbReference type="Pfam" id="PF00905">
    <property type="entry name" value="Transpeptidase"/>
    <property type="match status" value="1"/>
</dbReference>
<feature type="transmembrane region" description="Helical" evidence="14">
    <location>
        <begin position="22"/>
        <end position="41"/>
    </location>
</feature>
<accession>A0A0M1VUC8</accession>
<evidence type="ECO:0000256" key="13">
    <source>
        <dbReference type="SAM" id="MobiDB-lite"/>
    </source>
</evidence>
<dbReference type="Gene3D" id="3.40.710.10">
    <property type="entry name" value="DD-peptidase/beta-lactamase superfamily"/>
    <property type="match status" value="1"/>
</dbReference>
<evidence type="ECO:0000256" key="10">
    <source>
        <dbReference type="ARBA" id="ARBA00022989"/>
    </source>
</evidence>
<dbReference type="NCBIfam" id="TIGR03423">
    <property type="entry name" value="pbp2_mrdA"/>
    <property type="match status" value="1"/>
</dbReference>
<protein>
    <submittedName>
        <fullName evidence="17">Penicillin-binding protein 2</fullName>
    </submittedName>
</protein>